<evidence type="ECO:0000256" key="3">
    <source>
        <dbReference type="ARBA" id="ARBA00004922"/>
    </source>
</evidence>
<dbReference type="PANTHER" id="PTHR21049:SF0">
    <property type="entry name" value="DOLICHYL-DIPHOSPHOOLIGOSACCHARIDE--PROTEIN GLYCOSYLTRANSFERASE SUBUNIT 1"/>
    <property type="match status" value="1"/>
</dbReference>
<comment type="pathway">
    <text evidence="3 11">Protein modification; protein glycosylation.</text>
</comment>
<evidence type="ECO:0000256" key="9">
    <source>
        <dbReference type="ARBA" id="ARBA00022989"/>
    </source>
</evidence>
<evidence type="ECO:0000313" key="12">
    <source>
        <dbReference type="EMBL" id="LAC22351.1"/>
    </source>
</evidence>
<keyword evidence="12" id="KW-0808">Transferase</keyword>
<sequence>MEDDHFFFPRTSKKHMIIFFSTVQYIGCHHNYHSSHRLFQVVREIEVSHWGRVSIAERYDMLNSGARLTGPYSMLDQKQKRNIQKAAFRDLVVTLPKTAENVYFRDRIGNISSSNFRKTRKFSSLELRPRFTLYGGWKNDFEFGYQVPSDEFVSVNQKDKTFHKLSAPFSIPFPNAVIDNLTVKVILPEGATDIEVSLPFEVDSYTMETLFSYLDTTGRPVVVFNKKNVVDFHRQHFEVVYNFTWLAILREPFFLFTGFFIAFLVFIGLSRVSLELSVPGDEVKDIVLKSQENTVANVESDDGSFDEYRHMIVTDSDALAVAKSIVDSCDRFTSSCEDGVKRGSLSKKAEKSLPKLSEMLRQLSVIESSTKDFCSHLESIAHEMRGMVAKKNRNGLRKLAIDFNAMMNILKSS</sequence>
<dbReference type="UniPathway" id="UPA00378"/>
<evidence type="ECO:0000256" key="7">
    <source>
        <dbReference type="ARBA" id="ARBA00022729"/>
    </source>
</evidence>
<evidence type="ECO:0000256" key="5">
    <source>
        <dbReference type="ARBA" id="ARBA00017611"/>
    </source>
</evidence>
<feature type="transmembrane region" description="Helical" evidence="11">
    <location>
        <begin position="253"/>
        <end position="274"/>
    </location>
</feature>
<keyword evidence="10 11" id="KW-0472">Membrane</keyword>
<reference evidence="12" key="1">
    <citation type="submission" date="2017-11" db="EMBL/GenBank/DDBJ databases">
        <title>The sensing device of the deep-sea amphipod.</title>
        <authorList>
            <person name="Kobayashi H."/>
            <person name="Nagahama T."/>
            <person name="Arai W."/>
            <person name="Sasagawa Y."/>
            <person name="Umeda M."/>
            <person name="Hayashi T."/>
            <person name="Nikaido I."/>
            <person name="Watanabe H."/>
            <person name="Oguri K."/>
            <person name="Kitazato H."/>
            <person name="Fujioka K."/>
            <person name="Kido Y."/>
            <person name="Takami H."/>
        </authorList>
    </citation>
    <scope>NUCLEOTIDE SEQUENCE</scope>
    <source>
        <tissue evidence="12">Whole body</tissue>
    </source>
</reference>
<dbReference type="AlphaFoldDB" id="A0A6A7FUS7"/>
<keyword evidence="6 11" id="KW-0812">Transmembrane</keyword>
<evidence type="ECO:0000256" key="6">
    <source>
        <dbReference type="ARBA" id="ARBA00022692"/>
    </source>
</evidence>
<comment type="function">
    <text evidence="1 11">Subunit of the oligosaccharyl transferase (OST) complex that catalyzes the initial transfer of a defined glycan (Glc(3)Man(9)GlcNAc(2) in eukaryotes) from the lipid carrier dolichol-pyrophosphate to an asparagine residue within an Asn-X-Ser/Thr consensus motif in nascent polypeptide chains, the first step in protein N-glycosylation. N-glycosylation occurs cotranslationally and the complex associates with the Sec61 complex at the channel-forming translocon complex that mediates protein translocation across the endoplasmic reticulum (ER). All subunits are required for a maximal enzyme activity.</text>
</comment>
<evidence type="ECO:0000256" key="1">
    <source>
        <dbReference type="ARBA" id="ARBA00002791"/>
    </source>
</evidence>
<keyword evidence="7" id="KW-0732">Signal</keyword>
<keyword evidence="9 11" id="KW-1133">Transmembrane helix</keyword>
<dbReference type="Pfam" id="PF04597">
    <property type="entry name" value="Ribophorin_I"/>
    <property type="match status" value="1"/>
</dbReference>
<evidence type="ECO:0000256" key="10">
    <source>
        <dbReference type="ARBA" id="ARBA00023136"/>
    </source>
</evidence>
<dbReference type="EMBL" id="IACT01003100">
    <property type="protein sequence ID" value="LAC22351.1"/>
    <property type="molecule type" value="mRNA"/>
</dbReference>
<dbReference type="GO" id="GO:0008250">
    <property type="term" value="C:oligosaccharyltransferase complex"/>
    <property type="evidence" value="ECO:0007669"/>
    <property type="project" value="UniProtKB-UniRule"/>
</dbReference>
<name>A0A6A7FUS7_9CRUS</name>
<comment type="subcellular location">
    <subcellularLocation>
        <location evidence="2 11">Endoplasmic reticulum membrane</location>
        <topology evidence="2 11">Single-pass type I membrane protein</topology>
    </subcellularLocation>
</comment>
<evidence type="ECO:0000256" key="2">
    <source>
        <dbReference type="ARBA" id="ARBA00004115"/>
    </source>
</evidence>
<protein>
    <recommendedName>
        <fullName evidence="5 11">Dolichyl-diphosphooligosaccharide--protein glycosyltransferase subunit 1</fullName>
    </recommendedName>
</protein>
<dbReference type="GO" id="GO:0016740">
    <property type="term" value="F:transferase activity"/>
    <property type="evidence" value="ECO:0007669"/>
    <property type="project" value="UniProtKB-KW"/>
</dbReference>
<organism evidence="12">
    <name type="scientific">Hirondellea gigas</name>
    <dbReference type="NCBI Taxonomy" id="1518452"/>
    <lineage>
        <taxon>Eukaryota</taxon>
        <taxon>Metazoa</taxon>
        <taxon>Ecdysozoa</taxon>
        <taxon>Arthropoda</taxon>
        <taxon>Crustacea</taxon>
        <taxon>Multicrustacea</taxon>
        <taxon>Malacostraca</taxon>
        <taxon>Eumalacostraca</taxon>
        <taxon>Peracarida</taxon>
        <taxon>Amphipoda</taxon>
        <taxon>Amphilochidea</taxon>
        <taxon>Lysianassida</taxon>
        <taxon>Lysianassidira</taxon>
        <taxon>Lysianassoidea</taxon>
        <taxon>Lysianassidae</taxon>
        <taxon>Hirondellea</taxon>
    </lineage>
</organism>
<dbReference type="InterPro" id="IPR007676">
    <property type="entry name" value="Ribophorin_I"/>
</dbReference>
<evidence type="ECO:0000256" key="11">
    <source>
        <dbReference type="RuleBase" id="RU361143"/>
    </source>
</evidence>
<dbReference type="PANTHER" id="PTHR21049">
    <property type="entry name" value="RIBOPHORIN I"/>
    <property type="match status" value="1"/>
</dbReference>
<comment type="subunit">
    <text evidence="11">Component of the oligosaccharyltransferase (OST) complex.</text>
</comment>
<comment type="similarity">
    <text evidence="4 11">Belongs to the OST1 family.</text>
</comment>
<proteinExistence type="evidence at transcript level"/>
<evidence type="ECO:0000256" key="8">
    <source>
        <dbReference type="ARBA" id="ARBA00022824"/>
    </source>
</evidence>
<evidence type="ECO:0000256" key="4">
    <source>
        <dbReference type="ARBA" id="ARBA00008905"/>
    </source>
</evidence>
<keyword evidence="8 11" id="KW-0256">Endoplasmic reticulum</keyword>
<dbReference type="GO" id="GO:0018279">
    <property type="term" value="P:protein N-linked glycosylation via asparagine"/>
    <property type="evidence" value="ECO:0007669"/>
    <property type="project" value="TreeGrafter"/>
</dbReference>
<accession>A0A6A7FUS7</accession>